<feature type="transmembrane region" description="Helical" evidence="2">
    <location>
        <begin position="69"/>
        <end position="89"/>
    </location>
</feature>
<proteinExistence type="predicted"/>
<evidence type="ECO:0000259" key="3">
    <source>
        <dbReference type="Pfam" id="PF13400"/>
    </source>
</evidence>
<feature type="compositionally biased region" description="Gly residues" evidence="1">
    <location>
        <begin position="48"/>
        <end position="57"/>
    </location>
</feature>
<name>A0A2T8FAE1_9ACTN</name>
<keyword evidence="2" id="KW-1133">Transmembrane helix</keyword>
<feature type="region of interest" description="Disordered" evidence="1">
    <location>
        <begin position="34"/>
        <end position="60"/>
    </location>
</feature>
<dbReference type="Pfam" id="PF13400">
    <property type="entry name" value="Tad"/>
    <property type="match status" value="1"/>
</dbReference>
<reference evidence="4 5" key="1">
    <citation type="submission" date="2018-04" db="EMBL/GenBank/DDBJ databases">
        <title>Genome of Nocardioides gansuensis WSJ-1.</title>
        <authorList>
            <person name="Wu S."/>
            <person name="Wang G."/>
        </authorList>
    </citation>
    <scope>NUCLEOTIDE SEQUENCE [LARGE SCALE GENOMIC DNA]</scope>
    <source>
        <strain evidence="4 5">WSJ-1</strain>
    </source>
</reference>
<dbReference type="InterPro" id="IPR028087">
    <property type="entry name" value="Tad_N"/>
</dbReference>
<sequence>MRSHGRNLHGGHRGVLRRPRGAVRLRHGELPLRGQAADPQVAAHPTPGDGGVRGAGEGQLSRRRDERGAIALLVAILSTVIMAVSMLVVDIGMQRVLRRDLQALADVVALDLARELDGRTKAELAPEVDSALGTSALSQSVARNGDTLGDAPDVTATLGGIVGGVFVATVDPPTAVQVVADSEIDYAIAPGEGGATRSAIGAATTSACFSVGSYAARFRSGDSALISTLVDPMNGFLRPQANIDAVSYTGLANAFVSLNELAAAGTVGSVDQLLTQQVTAADLIEASITALQRQSPVNTVAISALQRVLNGQAELSTPILLSDFLSISPTDTAALETKLNVLDLVTGSVLVADGEHFIDLGNLSAGIGNLAPIGDAQLTVIERARMACGPFGSPESTAESSQVRGDVQMKLQLPSIHGITGATGVVQTPESTVDLDIDLGNATGTLADEPECNQGTSVNPDLMDVRVQSGLSTFRLSTDLHFEAKVSVLGLGLVTTRFYLQATAQQVMPDATTMANLRIPPNDATPVSTGTSAPLGYFTVASVPSGLTATVGGLPVALGPVQAALAPVIAQLQVNASVVGPLNSLVDSVNAQLVPLRTLMGLNVSGADVLALGRPVCGAPALRG</sequence>
<protein>
    <recommendedName>
        <fullName evidence="3">Putative Flp pilus-assembly TadG-like N-terminal domain-containing protein</fullName>
    </recommendedName>
</protein>
<keyword evidence="2" id="KW-0472">Membrane</keyword>
<dbReference type="AlphaFoldDB" id="A0A2T8FAE1"/>
<feature type="domain" description="Putative Flp pilus-assembly TadG-like N-terminal" evidence="3">
    <location>
        <begin position="68"/>
        <end position="110"/>
    </location>
</feature>
<feature type="region of interest" description="Disordered" evidence="1">
    <location>
        <begin position="1"/>
        <end position="20"/>
    </location>
</feature>
<accession>A0A2T8FAE1</accession>
<dbReference type="OrthoDB" id="3780094at2"/>
<gene>
    <name evidence="4" type="ORF">DDE18_09820</name>
</gene>
<dbReference type="EMBL" id="QDGZ01000004">
    <property type="protein sequence ID" value="PVG82660.1"/>
    <property type="molecule type" value="Genomic_DNA"/>
</dbReference>
<evidence type="ECO:0000256" key="1">
    <source>
        <dbReference type="SAM" id="MobiDB-lite"/>
    </source>
</evidence>
<organism evidence="4 5">
    <name type="scientific">Nocardioides gansuensis</name>
    <dbReference type="NCBI Taxonomy" id="2138300"/>
    <lineage>
        <taxon>Bacteria</taxon>
        <taxon>Bacillati</taxon>
        <taxon>Actinomycetota</taxon>
        <taxon>Actinomycetes</taxon>
        <taxon>Propionibacteriales</taxon>
        <taxon>Nocardioidaceae</taxon>
        <taxon>Nocardioides</taxon>
    </lineage>
</organism>
<keyword evidence="5" id="KW-1185">Reference proteome</keyword>
<evidence type="ECO:0000313" key="5">
    <source>
        <dbReference type="Proteomes" id="UP000246018"/>
    </source>
</evidence>
<dbReference type="Proteomes" id="UP000246018">
    <property type="component" value="Unassembled WGS sequence"/>
</dbReference>
<comment type="caution">
    <text evidence="4">The sequence shown here is derived from an EMBL/GenBank/DDBJ whole genome shotgun (WGS) entry which is preliminary data.</text>
</comment>
<evidence type="ECO:0000313" key="4">
    <source>
        <dbReference type="EMBL" id="PVG82660.1"/>
    </source>
</evidence>
<keyword evidence="2" id="KW-0812">Transmembrane</keyword>
<evidence type="ECO:0000256" key="2">
    <source>
        <dbReference type="SAM" id="Phobius"/>
    </source>
</evidence>